<evidence type="ECO:0000313" key="1">
    <source>
        <dbReference type="EMBL" id="RRE43414.1"/>
    </source>
</evidence>
<dbReference type="Proteomes" id="UP000272440">
    <property type="component" value="Unassembled WGS sequence"/>
</dbReference>
<gene>
    <name evidence="1" type="ORF">EAO28_09145</name>
</gene>
<accession>A0A372CK73</accession>
<dbReference type="PROSITE" id="PS51257">
    <property type="entry name" value="PROKAR_LIPOPROTEIN"/>
    <property type="match status" value="1"/>
</dbReference>
<comment type="caution">
    <text evidence="1">The sequence shown here is derived from an EMBL/GenBank/DDBJ whole genome shotgun (WGS) entry which is preliminary data.</text>
</comment>
<organism evidence="1 2">
    <name type="scientific">Klebsiella pneumoniae</name>
    <dbReference type="NCBI Taxonomy" id="573"/>
    <lineage>
        <taxon>Bacteria</taxon>
        <taxon>Pseudomonadati</taxon>
        <taxon>Pseudomonadota</taxon>
        <taxon>Gammaproteobacteria</taxon>
        <taxon>Enterobacterales</taxon>
        <taxon>Enterobacteriaceae</taxon>
        <taxon>Klebsiella/Raoultella group</taxon>
        <taxon>Klebsiella</taxon>
        <taxon>Klebsiella pneumoniae complex</taxon>
    </lineage>
</organism>
<dbReference type="EMBL" id="RCZY01000002">
    <property type="protein sequence ID" value="RRE43414.1"/>
    <property type="molecule type" value="Genomic_DNA"/>
</dbReference>
<evidence type="ECO:0000313" key="2">
    <source>
        <dbReference type="Proteomes" id="UP000272440"/>
    </source>
</evidence>
<proteinExistence type="predicted"/>
<reference evidence="1 2" key="1">
    <citation type="journal article" date="2019" name="Antimicrob. Agents Chemother.">
        <title>Applying Rapid Whole Genome Sequencing to Predict Phenotypic Antimicrobial Susceptibility Testing Results Among Carbapenem-Resistant Klebsiella pneumoniae Clinical Isolates.</title>
        <authorList>
            <person name="Tamma P.D."/>
            <person name="Fan Y."/>
            <person name="Bergman Y."/>
            <person name="Pertea G."/>
            <person name="Kazmi A."/>
            <person name="Lewis S."/>
            <person name="Carroll K.C."/>
            <person name="Schatz M.C."/>
            <person name="Timp W."/>
            <person name="Simner P.J."/>
        </authorList>
    </citation>
    <scope>NUCLEOTIDE SEQUENCE [LARGE SCALE GENOMIC DNA]</scope>
    <source>
        <strain evidence="1 2">KLPN_33</strain>
    </source>
</reference>
<dbReference type="RefSeq" id="WP_020480975.1">
    <property type="nucleotide sequence ID" value="NZ_BDQR01000001.1"/>
</dbReference>
<protein>
    <submittedName>
        <fullName evidence="1">Uncharacterized protein</fullName>
    </submittedName>
</protein>
<dbReference type="AlphaFoldDB" id="A0A372CK73"/>
<name>A0A372CK73_KLEPN</name>
<sequence>MRENILNMPHHLRRQRVVTAEQAAMAMAGVYSCSRLDELKAKFPPEIYNIASSYLRIILSAVNAEELHPKRTWSSSPGGDITGADFYSNDIWPWAVKEISATDSWFGCDPDSFSEKYQPLRSGWGEFAGKDTALKLIAGMAIALEKSGGKYVRGKNLNKSEVARSASRSILEHGDGIDVTDKALTMLINEALNTYASK</sequence>